<organism evidence="1 2">
    <name type="scientific">Haemophilus parainfluenzae HK2019</name>
    <dbReference type="NCBI Taxonomy" id="1095746"/>
    <lineage>
        <taxon>Bacteria</taxon>
        <taxon>Pseudomonadati</taxon>
        <taxon>Pseudomonadota</taxon>
        <taxon>Gammaproteobacteria</taxon>
        <taxon>Pasteurellales</taxon>
        <taxon>Pasteurellaceae</taxon>
        <taxon>Haemophilus</taxon>
    </lineage>
</organism>
<reference evidence="1 2" key="1">
    <citation type="submission" date="2012-04" db="EMBL/GenBank/DDBJ databases">
        <authorList>
            <person name="Durkin A.S."/>
            <person name="McCorrison J."/>
            <person name="Torralba M."/>
            <person name="Gillis M."/>
            <person name="Methe B."/>
            <person name="Sutton G."/>
            <person name="Nelson K.E."/>
        </authorList>
    </citation>
    <scope>NUCLEOTIDE SEQUENCE [LARGE SCALE GENOMIC DNA]</scope>
    <source>
        <strain evidence="1 2">HK2019</strain>
    </source>
</reference>
<evidence type="ECO:0000313" key="2">
    <source>
        <dbReference type="Proteomes" id="UP000003778"/>
    </source>
</evidence>
<sequence length="40" mass="4858">MTGKKPKNRLLCKINKQVRLKSAVEFSTFLKRLEKRYYLK</sequence>
<proteinExistence type="predicted"/>
<name>A0ABN0ESZ2_HAEPA</name>
<keyword evidence="2" id="KW-1185">Reference proteome</keyword>
<evidence type="ECO:0000313" key="1">
    <source>
        <dbReference type="EMBL" id="EIJ28742.1"/>
    </source>
</evidence>
<gene>
    <name evidence="1" type="ORF">HMPREF1119_1995</name>
</gene>
<protein>
    <submittedName>
        <fullName evidence="1">Uncharacterized protein</fullName>
    </submittedName>
</protein>
<accession>A0ABN0ESZ2</accession>
<dbReference type="Proteomes" id="UP000003778">
    <property type="component" value="Unassembled WGS sequence"/>
</dbReference>
<dbReference type="EMBL" id="AJTC01000041">
    <property type="protein sequence ID" value="EIJ28742.1"/>
    <property type="molecule type" value="Genomic_DNA"/>
</dbReference>
<comment type="caution">
    <text evidence="1">The sequence shown here is derived from an EMBL/GenBank/DDBJ whole genome shotgun (WGS) entry which is preliminary data.</text>
</comment>